<evidence type="ECO:0000313" key="6">
    <source>
        <dbReference type="Proteomes" id="UP001501353"/>
    </source>
</evidence>
<dbReference type="PANTHER" id="PTHR43712">
    <property type="entry name" value="PUTATIVE (AFU_ORTHOLOGUE AFUA_4G14580)-RELATED"/>
    <property type="match status" value="1"/>
</dbReference>
<gene>
    <name evidence="5" type="ORF">GCM10022212_01960</name>
</gene>
<dbReference type="SUPFAM" id="SSF53335">
    <property type="entry name" value="S-adenosyl-L-methionine-dependent methyltransferases"/>
    <property type="match status" value="1"/>
</dbReference>
<name>A0ABP7SI64_9BURK</name>
<dbReference type="Pfam" id="PF00891">
    <property type="entry name" value="Methyltransf_2"/>
    <property type="match status" value="1"/>
</dbReference>
<dbReference type="GO" id="GO:0032259">
    <property type="term" value="P:methylation"/>
    <property type="evidence" value="ECO:0007669"/>
    <property type="project" value="UniProtKB-KW"/>
</dbReference>
<reference evidence="6" key="1">
    <citation type="journal article" date="2019" name="Int. J. Syst. Evol. Microbiol.">
        <title>The Global Catalogue of Microorganisms (GCM) 10K type strain sequencing project: providing services to taxonomists for standard genome sequencing and annotation.</title>
        <authorList>
            <consortium name="The Broad Institute Genomics Platform"/>
            <consortium name="The Broad Institute Genome Sequencing Center for Infectious Disease"/>
            <person name="Wu L."/>
            <person name="Ma J."/>
        </authorList>
    </citation>
    <scope>NUCLEOTIDE SEQUENCE [LARGE SCALE GENOMIC DNA]</scope>
    <source>
        <strain evidence="6">JCM 16673</strain>
    </source>
</reference>
<dbReference type="GO" id="GO:0008168">
    <property type="term" value="F:methyltransferase activity"/>
    <property type="evidence" value="ECO:0007669"/>
    <property type="project" value="UniProtKB-KW"/>
</dbReference>
<dbReference type="Gene3D" id="1.10.10.10">
    <property type="entry name" value="Winged helix-like DNA-binding domain superfamily/Winged helix DNA-binding domain"/>
    <property type="match status" value="1"/>
</dbReference>
<dbReference type="EMBL" id="BAAAZE010000001">
    <property type="protein sequence ID" value="GAA4012070.1"/>
    <property type="molecule type" value="Genomic_DNA"/>
</dbReference>
<evidence type="ECO:0000313" key="5">
    <source>
        <dbReference type="EMBL" id="GAA4012070.1"/>
    </source>
</evidence>
<accession>A0ABP7SI64</accession>
<keyword evidence="1 5" id="KW-0489">Methyltransferase</keyword>
<dbReference type="Proteomes" id="UP001501353">
    <property type="component" value="Unassembled WGS sequence"/>
</dbReference>
<dbReference type="Gene3D" id="3.40.50.150">
    <property type="entry name" value="Vaccinia Virus protein VP39"/>
    <property type="match status" value="1"/>
</dbReference>
<evidence type="ECO:0000256" key="1">
    <source>
        <dbReference type="ARBA" id="ARBA00022603"/>
    </source>
</evidence>
<keyword evidence="2" id="KW-0808">Transferase</keyword>
<evidence type="ECO:0000256" key="2">
    <source>
        <dbReference type="ARBA" id="ARBA00022679"/>
    </source>
</evidence>
<keyword evidence="3" id="KW-0949">S-adenosyl-L-methionine</keyword>
<dbReference type="InterPro" id="IPR016461">
    <property type="entry name" value="COMT-like"/>
</dbReference>
<evidence type="ECO:0000259" key="4">
    <source>
        <dbReference type="Pfam" id="PF00891"/>
    </source>
</evidence>
<comment type="caution">
    <text evidence="5">The sequence shown here is derived from an EMBL/GenBank/DDBJ whole genome shotgun (WGS) entry which is preliminary data.</text>
</comment>
<proteinExistence type="predicted"/>
<protein>
    <submittedName>
        <fullName evidence="5">Methyltransferase</fullName>
    </submittedName>
</protein>
<organism evidence="5 6">
    <name type="scientific">Actimicrobium antarcticum</name>
    <dbReference type="NCBI Taxonomy" id="1051899"/>
    <lineage>
        <taxon>Bacteria</taxon>
        <taxon>Pseudomonadati</taxon>
        <taxon>Pseudomonadota</taxon>
        <taxon>Betaproteobacteria</taxon>
        <taxon>Burkholderiales</taxon>
        <taxon>Oxalobacteraceae</taxon>
        <taxon>Actimicrobium</taxon>
    </lineage>
</organism>
<dbReference type="RefSeq" id="WP_344761336.1">
    <property type="nucleotide sequence ID" value="NZ_BAAAZE010000001.1"/>
</dbReference>
<dbReference type="PANTHER" id="PTHR43712:SF2">
    <property type="entry name" value="O-METHYLTRANSFERASE CICE"/>
    <property type="match status" value="1"/>
</dbReference>
<dbReference type="InterPro" id="IPR036388">
    <property type="entry name" value="WH-like_DNA-bd_sf"/>
</dbReference>
<dbReference type="CDD" id="cd02440">
    <property type="entry name" value="AdoMet_MTases"/>
    <property type="match status" value="1"/>
</dbReference>
<feature type="domain" description="O-methyltransferase C-terminal" evidence="4">
    <location>
        <begin position="123"/>
        <end position="275"/>
    </location>
</feature>
<dbReference type="PROSITE" id="PS51683">
    <property type="entry name" value="SAM_OMT_II"/>
    <property type="match status" value="1"/>
</dbReference>
<dbReference type="InterPro" id="IPR029063">
    <property type="entry name" value="SAM-dependent_MTases_sf"/>
</dbReference>
<dbReference type="InterPro" id="IPR001077">
    <property type="entry name" value="COMT_C"/>
</dbReference>
<evidence type="ECO:0000256" key="3">
    <source>
        <dbReference type="ARBA" id="ARBA00022691"/>
    </source>
</evidence>
<keyword evidence="6" id="KW-1185">Reference proteome</keyword>
<sequence>MTTRDYLCIDAYLGDMVGARALASAFEIGLIDRMLEAPSDLAAVQADVQIDAAGLDLLLGMLRAHRVLDGDDLRLSADFMAALAYRDLLEAKLQFANLVAPDFLHLFTALLMAPQQFKEQARLFNLFSYQRCFEATPDNLAQTARWMRLTTALTKYEAQACLSEHDFSGYRRMLDVGGNSGEFALRACRAHPGLQATVFDLPLVCDIGRAHLASAPEAARISFVKAPIEPVALPAGHDLVTFKSMLHDWPDAEMATFLRRAHAALTPGGTLMIFERGQLQIDAGQLGYGQLPLMLFFRSYRAPQAYCAQLQSLEFDDITVRQVQLDMPFILITAVKRA</sequence>